<feature type="non-terminal residue" evidence="1">
    <location>
        <position position="61"/>
    </location>
</feature>
<dbReference type="EMBL" id="LAZR01046472">
    <property type="protein sequence ID" value="KKK96466.1"/>
    <property type="molecule type" value="Genomic_DNA"/>
</dbReference>
<dbReference type="AlphaFoldDB" id="A0A0F9CIH3"/>
<reference evidence="1" key="1">
    <citation type="journal article" date="2015" name="Nature">
        <title>Complex archaea that bridge the gap between prokaryotes and eukaryotes.</title>
        <authorList>
            <person name="Spang A."/>
            <person name="Saw J.H."/>
            <person name="Jorgensen S.L."/>
            <person name="Zaremba-Niedzwiedzka K."/>
            <person name="Martijn J."/>
            <person name="Lind A.E."/>
            <person name="van Eijk R."/>
            <person name="Schleper C."/>
            <person name="Guy L."/>
            <person name="Ettema T.J."/>
        </authorList>
    </citation>
    <scope>NUCLEOTIDE SEQUENCE</scope>
</reference>
<evidence type="ECO:0000313" key="1">
    <source>
        <dbReference type="EMBL" id="KKK96466.1"/>
    </source>
</evidence>
<accession>A0A0F9CIH3</accession>
<organism evidence="1">
    <name type="scientific">marine sediment metagenome</name>
    <dbReference type="NCBI Taxonomy" id="412755"/>
    <lineage>
        <taxon>unclassified sequences</taxon>
        <taxon>metagenomes</taxon>
        <taxon>ecological metagenomes</taxon>
    </lineage>
</organism>
<name>A0A0F9CIH3_9ZZZZ</name>
<proteinExistence type="predicted"/>
<gene>
    <name evidence="1" type="ORF">LCGC14_2662490</name>
</gene>
<comment type="caution">
    <text evidence="1">The sequence shown here is derived from an EMBL/GenBank/DDBJ whole genome shotgun (WGS) entry which is preliminary data.</text>
</comment>
<sequence length="61" mass="6993">MADHITLEALENLYDQLKKASIKRIALDKELDELYFNEHAVEVVESPVLGVEPEVLRMGRI</sequence>
<protein>
    <submittedName>
        <fullName evidence="1">Uncharacterized protein</fullName>
    </submittedName>
</protein>